<gene>
    <name evidence="1" type="ORF">VNE69_07084</name>
</gene>
<dbReference type="GeneID" id="90541840"/>
<dbReference type="AlphaFoldDB" id="A0AAX4JDH3"/>
<keyword evidence="2" id="KW-1185">Reference proteome</keyword>
<reference evidence="1" key="1">
    <citation type="journal article" date="2024" name="BMC Genomics">
        <title>Functional annotation of a divergent genome using sequence and structure-based similarity.</title>
        <authorList>
            <person name="Svedberg D."/>
            <person name="Winiger R.R."/>
            <person name="Berg A."/>
            <person name="Sharma H."/>
            <person name="Tellgren-Roth C."/>
            <person name="Debrunner-Vossbrinck B.A."/>
            <person name="Vossbrinck C.R."/>
            <person name="Barandun J."/>
        </authorList>
    </citation>
    <scope>NUCLEOTIDE SEQUENCE</scope>
    <source>
        <strain evidence="1">Illinois isolate</strain>
    </source>
</reference>
<dbReference type="EMBL" id="CP142732">
    <property type="protein sequence ID" value="WUR04015.1"/>
    <property type="molecule type" value="Genomic_DNA"/>
</dbReference>
<dbReference type="RefSeq" id="XP_065330160.1">
    <property type="nucleotide sequence ID" value="XM_065474088.1"/>
</dbReference>
<dbReference type="Proteomes" id="UP001334084">
    <property type="component" value="Chromosome 7"/>
</dbReference>
<proteinExistence type="predicted"/>
<organism evidence="1 2">
    <name type="scientific">Vairimorpha necatrix</name>
    <dbReference type="NCBI Taxonomy" id="6039"/>
    <lineage>
        <taxon>Eukaryota</taxon>
        <taxon>Fungi</taxon>
        <taxon>Fungi incertae sedis</taxon>
        <taxon>Microsporidia</taxon>
        <taxon>Nosematidae</taxon>
        <taxon>Vairimorpha</taxon>
    </lineage>
</organism>
<protein>
    <submittedName>
        <fullName evidence="1">Uncharacterized protein</fullName>
    </submittedName>
</protein>
<sequence>MKFRKENTYRGHKLNYKRVYENFRNLSVIEIATLLMTYTSKEKQQESITANRKELKPKKLEICVSS</sequence>
<name>A0AAX4JDH3_9MICR</name>
<accession>A0AAX4JDH3</accession>
<dbReference type="KEGG" id="vnx:VNE69_07084"/>
<evidence type="ECO:0000313" key="2">
    <source>
        <dbReference type="Proteomes" id="UP001334084"/>
    </source>
</evidence>
<evidence type="ECO:0000313" key="1">
    <source>
        <dbReference type="EMBL" id="WUR04015.1"/>
    </source>
</evidence>